<keyword evidence="2" id="KW-1185">Reference proteome</keyword>
<dbReference type="Proteomes" id="UP000266188">
    <property type="component" value="Unassembled WGS sequence"/>
</dbReference>
<proteinExistence type="predicted"/>
<dbReference type="InterPro" id="IPR009836">
    <property type="entry name" value="GRDP-like"/>
</dbReference>
<dbReference type="PANTHER" id="PTHR34365">
    <property type="entry name" value="ENOLASE (DUF1399)"/>
    <property type="match status" value="1"/>
</dbReference>
<comment type="caution">
    <text evidence="1">The sequence shown here is derived from an EMBL/GenBank/DDBJ whole genome shotgun (WGS) entry which is preliminary data.</text>
</comment>
<dbReference type="EMBL" id="MVGC01000118">
    <property type="protein sequence ID" value="RJE23503.1"/>
    <property type="molecule type" value="Genomic_DNA"/>
</dbReference>
<sequence>MLSSLLAPIFAWALEPKQKAEPPPVFDEADSPDQAAFAPEVSIFDPTQLTRKTDDDVPPLAQAAAHLLLMEAFWTWKDKVTTGETGTKLLGLFSYGDDHLQWDDEKRSRQLFSALVEVALPRFYRWWSAAHQRLPRGEDVELPESLLPPLDVMIIWHGYMLQPGLYADDCARLGVPRMCRISFPWQAIFNAIDLETLNYTIPQSAREFWDSISEEPVDLITQLTTANRDLVYYNIHCPYCETTKKAPVLTTLQTDNINLGFELQCDCGCKPSVDALYRDLLRVRQSGEMCLRGTYLSRSLGDALRSLAGSMSEAELASNRNPDQFVHAIHAAAARSNTPGWAVERMLDLYIPTSPVTKAASSHYASVLRSFRFVEKMHELSWLRSPALYSVAHSSSPPEGVVGTLPRGQQKYRDFLKLVRQADSASVTPTTDIDLFWHTHQLSPGPYRQCCIRHVGRFMNHDDKVAEESLTQSFDNTQELYIQQFGGEYDGCLCWPCEMERNDRDAAGKGGPSVTKERQDWNRRVCVVFWQEVESRRQENRRGLDRTSLDKVLARGPQLAA</sequence>
<dbReference type="STRING" id="2070753.A0A3A2ZML7"/>
<evidence type="ECO:0000313" key="1">
    <source>
        <dbReference type="EMBL" id="RJE23503.1"/>
    </source>
</evidence>
<protein>
    <submittedName>
        <fullName evidence="1">Uncharacterized protein</fullName>
    </submittedName>
</protein>
<dbReference type="OrthoDB" id="2684236at2759"/>
<organism evidence="1 2">
    <name type="scientific">Aspergillus sclerotialis</name>
    <dbReference type="NCBI Taxonomy" id="2070753"/>
    <lineage>
        <taxon>Eukaryota</taxon>
        <taxon>Fungi</taxon>
        <taxon>Dikarya</taxon>
        <taxon>Ascomycota</taxon>
        <taxon>Pezizomycotina</taxon>
        <taxon>Eurotiomycetes</taxon>
        <taxon>Eurotiomycetidae</taxon>
        <taxon>Eurotiales</taxon>
        <taxon>Aspergillaceae</taxon>
        <taxon>Aspergillus</taxon>
        <taxon>Aspergillus subgen. Polypaecilum</taxon>
    </lineage>
</organism>
<reference evidence="2" key="1">
    <citation type="submission" date="2017-02" db="EMBL/GenBank/DDBJ databases">
        <authorList>
            <person name="Tafer H."/>
            <person name="Lopandic K."/>
        </authorList>
    </citation>
    <scope>NUCLEOTIDE SEQUENCE [LARGE SCALE GENOMIC DNA]</scope>
    <source>
        <strain evidence="2">CBS 366.77</strain>
    </source>
</reference>
<gene>
    <name evidence="1" type="ORF">PHISCL_04172</name>
</gene>
<evidence type="ECO:0000313" key="2">
    <source>
        <dbReference type="Proteomes" id="UP000266188"/>
    </source>
</evidence>
<accession>A0A3A2ZML7</accession>
<dbReference type="PANTHER" id="PTHR34365:SF7">
    <property type="entry name" value="GLYCINE-RICH DOMAIN-CONTAINING PROTEIN 1"/>
    <property type="match status" value="1"/>
</dbReference>
<dbReference type="AlphaFoldDB" id="A0A3A2ZML7"/>
<dbReference type="Pfam" id="PF07173">
    <property type="entry name" value="GRDP-like"/>
    <property type="match status" value="1"/>
</dbReference>
<name>A0A3A2ZML7_9EURO</name>